<accession>A0AAP0H366</accession>
<dbReference type="GO" id="GO:0007165">
    <property type="term" value="P:signal transduction"/>
    <property type="evidence" value="ECO:0007669"/>
    <property type="project" value="TreeGrafter"/>
</dbReference>
<sequence length="1167" mass="130718">MEVGVDISPENAGVAMEFPVVDGAGLSSPPTLPPRLRRRLTETKASPSSVEEIEAKLRDADLRRQKFYEHLSSKARPKPRSPPQSAYEENLGQRLQAKLLAAEQKRSSILAKAQLRLAKLDQLRQAARTGVEVRVKKECAELGTKVELRVRQAETNRMRILKAYRQRRATLRERSSQSLIRRIARESKYKERVGAAISQKRAAAEKKRLGLLEADMEKAHARLLQVRKVAKFVSQQREIERRRLRESLEDKLQRAKRQRAEYLMQRAKLNNSVGANWTKKMQNQADNLSRKLARCWRKFVKRKTTFELAKNYSVLNINKDQVKSMPFDQFALLIGTPTTLQTTKALLDRLEIRYKAFMSTACGINFNAPSDIDHLLKRVASPKRRTTPRTPATRHVKRPGPARSVSKSPAKLSRYQVRVVLCAYMILGHPDAVFSGQGERETALAESAKKFVHEFELLISIILQESGKESSQRPMFRSQLAAFDSAWCAYLNSFVVWKVKDAESLEEDLVRAACQMEISMMQKCKVTPEGDNDADLTHDMKAIQKQVTEDQKLLRERVLHLSGDAGIERMKNALSDARITYFNAMENGSSVGAQIPHIPPSSSLLANPTAGSDRRSKSEEPSRVVRALFKDDNPKPLVKDVSSSAASSKSPESLNHSGDMVSMENELIVNEFVHGQHYYSSANRLNGADEDQTVVKVRETMEKAFWDGITASIQEDNYDRVVELMKEVRDELCEMAPQSWKQEITEAIDVVILSQLLNSGSLDMEYLGKIMEFSLVSLQKLSAPANEINLKEAHQKVLSELADICRADDSNHSYAIALVKGLRFVLQQIEVLKQEISNARIKIMEPLLKGPAGLEYLGKAFAKRFGPPSDATARLPLTMRWLSSIGSTYDHDWNDHKRILSGLQDGSPSEKPVLPSTALRTGGSSFSNGLRTSTPASVTDTADNHQYPKCKGEKQDLLVRLGLLKLVNDVYGVTQEELPETLKLNFIRLRTVQAQLQKIIVTATSILVLRQTLVMEQMISSPEDMETTIKKSSTELLQILDTMESAGLEEIVEVLSKTAEGFDRTNDPTRKDSRRLVMARMLRKSVQAEDAVFVKVSRAVYLATRGVVLGGSGNRGRQVAEMALRQVGAAVLTERVVEAGAVLGVMASVTESVHGPWYDRLIEEAGI</sequence>
<evidence type="ECO:0000256" key="1">
    <source>
        <dbReference type="ARBA" id="ARBA00010954"/>
    </source>
</evidence>
<keyword evidence="2" id="KW-0175">Coiled coil</keyword>
<organism evidence="4 5">
    <name type="scientific">Deinandra increscens subsp. villosa</name>
    <dbReference type="NCBI Taxonomy" id="3103831"/>
    <lineage>
        <taxon>Eukaryota</taxon>
        <taxon>Viridiplantae</taxon>
        <taxon>Streptophyta</taxon>
        <taxon>Embryophyta</taxon>
        <taxon>Tracheophyta</taxon>
        <taxon>Spermatophyta</taxon>
        <taxon>Magnoliopsida</taxon>
        <taxon>eudicotyledons</taxon>
        <taxon>Gunneridae</taxon>
        <taxon>Pentapetalae</taxon>
        <taxon>asterids</taxon>
        <taxon>campanulids</taxon>
        <taxon>Asterales</taxon>
        <taxon>Asteraceae</taxon>
        <taxon>Asteroideae</taxon>
        <taxon>Heliantheae alliance</taxon>
        <taxon>Madieae</taxon>
        <taxon>Madiinae</taxon>
        <taxon>Deinandra</taxon>
    </lineage>
</organism>
<keyword evidence="5" id="KW-1185">Reference proteome</keyword>
<feature type="compositionally biased region" description="Polar residues" evidence="3">
    <location>
        <begin position="600"/>
        <end position="610"/>
    </location>
</feature>
<feature type="coiled-coil region" evidence="2">
    <location>
        <begin position="241"/>
        <end position="272"/>
    </location>
</feature>
<name>A0AAP0H366_9ASTR</name>
<evidence type="ECO:0008006" key="6">
    <source>
        <dbReference type="Google" id="ProtNLM"/>
    </source>
</evidence>
<dbReference type="PANTHER" id="PTHR12832:SF11">
    <property type="entry name" value="LD23868P"/>
    <property type="match status" value="1"/>
</dbReference>
<feature type="compositionally biased region" description="Basic and acidic residues" evidence="3">
    <location>
        <begin position="53"/>
        <end position="72"/>
    </location>
</feature>
<feature type="compositionally biased region" description="Basic and acidic residues" evidence="3">
    <location>
        <begin position="612"/>
        <end position="638"/>
    </location>
</feature>
<dbReference type="AlphaFoldDB" id="A0AAP0H366"/>
<feature type="compositionally biased region" description="Polar residues" evidence="3">
    <location>
        <begin position="918"/>
        <end position="941"/>
    </location>
</feature>
<feature type="region of interest" description="Disordered" evidence="3">
    <location>
        <begin position="901"/>
        <end position="946"/>
    </location>
</feature>
<proteinExistence type="inferred from homology"/>
<protein>
    <recommendedName>
        <fullName evidence="6">T-complex protein 11</fullName>
    </recommendedName>
</protein>
<evidence type="ECO:0000313" key="4">
    <source>
        <dbReference type="EMBL" id="KAK9070994.1"/>
    </source>
</evidence>
<feature type="region of interest" description="Disordered" evidence="3">
    <location>
        <begin position="382"/>
        <end position="409"/>
    </location>
</feature>
<reference evidence="4 5" key="1">
    <citation type="submission" date="2024-04" db="EMBL/GenBank/DDBJ databases">
        <title>The reference genome of an endangered Asteraceae, Deinandra increscens subsp. villosa, native to the Central Coast of California.</title>
        <authorList>
            <person name="Guilliams M."/>
            <person name="Hasenstab-Lehman K."/>
            <person name="Meyer R."/>
            <person name="Mcevoy S."/>
        </authorList>
    </citation>
    <scope>NUCLEOTIDE SEQUENCE [LARGE SCALE GENOMIC DNA]</scope>
    <source>
        <tissue evidence="4">Leaf</tissue>
    </source>
</reference>
<dbReference type="Proteomes" id="UP001408789">
    <property type="component" value="Unassembled WGS sequence"/>
</dbReference>
<evidence type="ECO:0000256" key="3">
    <source>
        <dbReference type="SAM" id="MobiDB-lite"/>
    </source>
</evidence>
<feature type="region of interest" description="Disordered" evidence="3">
    <location>
        <begin position="21"/>
        <end position="88"/>
    </location>
</feature>
<feature type="compositionally biased region" description="Basic residues" evidence="3">
    <location>
        <begin position="382"/>
        <end position="400"/>
    </location>
</feature>
<dbReference type="InterPro" id="IPR008862">
    <property type="entry name" value="Tcp11"/>
</dbReference>
<comment type="caution">
    <text evidence="4">The sequence shown here is derived from an EMBL/GenBank/DDBJ whole genome shotgun (WGS) entry which is preliminary data.</text>
</comment>
<dbReference type="PANTHER" id="PTHR12832">
    <property type="entry name" value="TESTIS-SPECIFIC PROTEIN PBS13 T-COMPLEX 11"/>
    <property type="match status" value="1"/>
</dbReference>
<feature type="region of interest" description="Disordered" evidence="3">
    <location>
        <begin position="593"/>
        <end position="658"/>
    </location>
</feature>
<comment type="similarity">
    <text evidence="1">Belongs to the TCP11 family.</text>
</comment>
<gene>
    <name evidence="4" type="ORF">SSX86_009562</name>
</gene>
<dbReference type="Pfam" id="PF05794">
    <property type="entry name" value="Tcp11"/>
    <property type="match status" value="1"/>
</dbReference>
<evidence type="ECO:0000256" key="2">
    <source>
        <dbReference type="SAM" id="Coils"/>
    </source>
</evidence>
<dbReference type="EMBL" id="JBCNJP010000011">
    <property type="protein sequence ID" value="KAK9070994.1"/>
    <property type="molecule type" value="Genomic_DNA"/>
</dbReference>
<evidence type="ECO:0000313" key="5">
    <source>
        <dbReference type="Proteomes" id="UP001408789"/>
    </source>
</evidence>